<dbReference type="EMBL" id="FOVM01000002">
    <property type="protein sequence ID" value="SFN50857.1"/>
    <property type="molecule type" value="Genomic_DNA"/>
</dbReference>
<dbReference type="InterPro" id="IPR041657">
    <property type="entry name" value="HTH_17"/>
</dbReference>
<name>A0A1I4ZL18_9MICO</name>
<feature type="domain" description="Helix-turn-helix" evidence="1">
    <location>
        <begin position="31"/>
        <end position="81"/>
    </location>
</feature>
<reference evidence="3" key="1">
    <citation type="submission" date="2016-10" db="EMBL/GenBank/DDBJ databases">
        <authorList>
            <person name="Varghese N."/>
            <person name="Submissions S."/>
        </authorList>
    </citation>
    <scope>NUCLEOTIDE SEQUENCE [LARGE SCALE GENOMIC DNA]</scope>
    <source>
        <strain evidence="3">CGMCC 1.11101</strain>
    </source>
</reference>
<gene>
    <name evidence="2" type="ORF">SAMN05216219_0890</name>
</gene>
<proteinExistence type="predicted"/>
<evidence type="ECO:0000259" key="1">
    <source>
        <dbReference type="Pfam" id="PF12728"/>
    </source>
</evidence>
<dbReference type="STRING" id="995034.SAMN05216219_0890"/>
<dbReference type="InterPro" id="IPR036388">
    <property type="entry name" value="WH-like_DNA-bd_sf"/>
</dbReference>
<dbReference type="InterPro" id="IPR009061">
    <property type="entry name" value="DNA-bd_dom_put_sf"/>
</dbReference>
<sequence length="84" mass="9572">MRNSDGSARAVQASSAYLTGMNETAQIAQTFLTQRELAELLQLPERTLEDWRLTHAGPPYMKLGRHVRYDIADVLAWAKEKRRA</sequence>
<protein>
    <submittedName>
        <fullName evidence="2">Helix-turn-helix domain-containing protein</fullName>
    </submittedName>
</protein>
<dbReference type="Pfam" id="PF12728">
    <property type="entry name" value="HTH_17"/>
    <property type="match status" value="1"/>
</dbReference>
<keyword evidence="3" id="KW-1185">Reference proteome</keyword>
<dbReference type="SUPFAM" id="SSF46955">
    <property type="entry name" value="Putative DNA-binding domain"/>
    <property type="match status" value="1"/>
</dbReference>
<evidence type="ECO:0000313" key="3">
    <source>
        <dbReference type="Proteomes" id="UP000198867"/>
    </source>
</evidence>
<dbReference type="Proteomes" id="UP000198867">
    <property type="component" value="Unassembled WGS sequence"/>
</dbReference>
<dbReference type="AlphaFoldDB" id="A0A1I4ZL18"/>
<organism evidence="2 3">
    <name type="scientific">Mycetocola miduiensis</name>
    <dbReference type="NCBI Taxonomy" id="995034"/>
    <lineage>
        <taxon>Bacteria</taxon>
        <taxon>Bacillati</taxon>
        <taxon>Actinomycetota</taxon>
        <taxon>Actinomycetes</taxon>
        <taxon>Micrococcales</taxon>
        <taxon>Microbacteriaceae</taxon>
        <taxon>Mycetocola</taxon>
    </lineage>
</organism>
<dbReference type="Gene3D" id="1.10.10.10">
    <property type="entry name" value="Winged helix-like DNA-binding domain superfamily/Winged helix DNA-binding domain"/>
    <property type="match status" value="1"/>
</dbReference>
<accession>A0A1I4ZL18</accession>
<evidence type="ECO:0000313" key="2">
    <source>
        <dbReference type="EMBL" id="SFN50857.1"/>
    </source>
</evidence>